<dbReference type="InterPro" id="IPR003152">
    <property type="entry name" value="FATC_dom"/>
</dbReference>
<dbReference type="InterPro" id="IPR050517">
    <property type="entry name" value="DDR_Repair_Kinase"/>
</dbReference>
<keyword evidence="18" id="KW-1185">Reference proteome</keyword>
<dbReference type="InterPro" id="IPR011990">
    <property type="entry name" value="TPR-like_helical_dom_sf"/>
</dbReference>
<dbReference type="PROSITE" id="PS51190">
    <property type="entry name" value="FATC"/>
    <property type="match status" value="1"/>
</dbReference>
<evidence type="ECO:0000256" key="8">
    <source>
        <dbReference type="ARBA" id="ARBA00022777"/>
    </source>
</evidence>
<dbReference type="InterPro" id="IPR036940">
    <property type="entry name" value="PI3/4_kinase_cat_sf"/>
</dbReference>
<dbReference type="Proteomes" id="UP000772434">
    <property type="component" value="Unassembled WGS sequence"/>
</dbReference>
<evidence type="ECO:0000256" key="12">
    <source>
        <dbReference type="ARBA" id="ARBA00047899"/>
    </source>
</evidence>
<dbReference type="InterPro" id="IPR011989">
    <property type="entry name" value="ARM-like"/>
</dbReference>
<dbReference type="SUPFAM" id="SSF48371">
    <property type="entry name" value="ARM repeat"/>
    <property type="match status" value="1"/>
</dbReference>
<evidence type="ECO:0000256" key="9">
    <source>
        <dbReference type="ARBA" id="ARBA00022840"/>
    </source>
</evidence>
<dbReference type="GO" id="GO:0000077">
    <property type="term" value="P:DNA damage checkpoint signaling"/>
    <property type="evidence" value="ECO:0007669"/>
    <property type="project" value="TreeGrafter"/>
</dbReference>
<dbReference type="PANTHER" id="PTHR11139">
    <property type="entry name" value="ATAXIA TELANGIECTASIA MUTATED ATM -RELATED"/>
    <property type="match status" value="1"/>
</dbReference>
<comment type="similarity">
    <text evidence="2">Belongs to the PI3/PI4-kinase family. ATM subfamily.</text>
</comment>
<evidence type="ECO:0000256" key="13">
    <source>
        <dbReference type="ARBA" id="ARBA00048679"/>
    </source>
</evidence>
<dbReference type="InterPro" id="IPR011009">
    <property type="entry name" value="Kinase-like_dom_sf"/>
</dbReference>
<comment type="caution">
    <text evidence="17">The sequence shown here is derived from an EMBL/GenBank/DDBJ whole genome shotgun (WGS) entry which is preliminary data.</text>
</comment>
<dbReference type="GO" id="GO:0004674">
    <property type="term" value="F:protein serine/threonine kinase activity"/>
    <property type="evidence" value="ECO:0007669"/>
    <property type="project" value="UniProtKB-KW"/>
</dbReference>
<dbReference type="EMBL" id="JADNRY010000081">
    <property type="protein sequence ID" value="KAF9066830.1"/>
    <property type="molecule type" value="Genomic_DNA"/>
</dbReference>
<dbReference type="GO" id="GO:0000723">
    <property type="term" value="P:telomere maintenance"/>
    <property type="evidence" value="ECO:0007669"/>
    <property type="project" value="TreeGrafter"/>
</dbReference>
<sequence length="2099" mass="235205">MVNDHSSPLTSLPFRLLRRRLLAGPLSGTDVIDNYFLGVNLLPALSKDEFIELLNLTHEEQGGSLKASDRQVQNPSLPLSRVLTFQQSAVTAYISASLPQVDAITLESFLDAIVETSFRGGEPIARISQILRGRIEELKVLTSTAVPESAPPWREELLAMAHRLVHPHDIDWMDDDDDQRYVQHALDDIVSIYNRQLPPTSESRIPILESAARFCNLLQQRGFRRWSTISFCMALSAWILQGPDIPADAKRKLFVVVTGMLKIHSMNESADDILHPLARLFYRNLLDPNASVRLNAGKALAALIALYGQRNIDVWERTDACFAQFYGMMEGEKVTLKETAILVVGGMANNASLHTDIVGQALCFLVAQLGRSNPVLKGSACIQIQAAAKSHNKPSAYPLLLPYMDKIAPFLVSRMCSHPTILVETCRLMCIGVTDFIRTTLTKTLPTLFASRELAVLEAMGKLLETDPAHLFLPNCQHILAHVFQLDRGTQSALDFISKLLSMSASSKVDVTSVVKSSLLQLLGELVTSLGDRNPQVAQRGIESLKRVQGVLDENGHHDQDLGAFLKKYMLGLMAQINDMLQDVQGRKSVDVKKKILRSLGVLMVQIGSATASVAPQIMATFQTMVTIPELCEETLYSWHQFMIMLGSEEIAPHVGLTSAALVTSWPVLTPPARALAKKILQHIIVEKGSNLVDNFLHDLVDISTIPELCDVHAHLLKLQGQFTPVDRLRSILERSMTNNHTTVLQSLSELKRFMLTDHPDLIQGLRSGDIFDPLVGQTLAALLAAAGRDVDEGDPLRPLAFECLSILGAVDPDRCELRVKESSMIVYQNFCDEEESISFALHLITDLLVEAFRSTSDMRYQSHIAFTIQELLRFCRFTPALVTQGQSAPKKVRKRWNTLPKHVLDTVTPLLEARYNVTHTPHPSTESPVYPSRTTYREWIQVWTFQLISQVPGGTAEKIFGVFPSVIRNKDVAVAHALLPHLVLNVLLSGSEESSTQIRMELLAVLEDQINPMSSSSPDKKTLSAQVVFVLLDHLNRWLRKIRQDITSSKEKNQRSLHEAQVNLTRVDSVLSNINQDLLAKAALECKAYALALMNFESRIITLRERSSNHHELPTYYECLHEIYAHLDEPDGMEGVSTMILSPSLEHQIRHHESSGHWTSAQSCWEVRLQQSPDNVEYHLGLLRCLRNLGHYDTLRTHVRGVLTRNPDWQPTLARFQIESAWMVGAWDDVQNIVASADAATPQVVIARLLLAMRSRDSASIVNTLSDARLVLGGPIAAAGPHNYRRSYGAMLDLHLTHELEIIYNAISSLPQETGGLNPALAGLSDILIARLDATLPTFRTREPILSMRRTAFALIDIPGSRALKKEIGRSWLASAKIARKAGQWQTAFSAMLQSQQSKTEYSFLESAKLAKAMGDPLHALQQLENSMHSHNLLEDDPTIVDLTNDHVGNINKVKAKVRLVRARWMHESERFDARMVLKTFTNVTSLMPNWESGQYYLGQFQDECYKNLPGTERGSRRGLKMNLSTIKAYAEAINMGTKYIYQTVPRLLTLWLDLGEDPKSSATDTFKSINHAVAHAIRVSPTYKWFTAFPQIVSRIGHSNPEVYKPLARLIATVIQNYPNQALWLFAAVIKSKKRDRSQRGTAILDRIRNNPSHAKSAVPKLVQQSLDMTNELLGLCNFETADRKRLTMTQDIPQLAKLGRSELIIPLQESLTASLPPASSSESMHQPFPSFAPTFAGFAEEIEIMHSLAKPRKITIHGSDGQTYMFLGKPKDDLRKDARLMDFNAIINKFLKANSESRRRQLHIRTYGVVTLNEECGFIQWVPNTRPVRPVLMSLYSSRNIPYFNNEMAEVFAKIKSLEDANKSAELFTKKILSQYPPVFHEWFIETFPEPTAWLASRLTYARTTAVMSMVGFILGLGDRHCENILLDENTGDLIHVDFNCLFEKGKALDTPERVPFRLTHNLVDALGVTGVEGVFRTACEVTMQLLRDNKDSLMSVLDAFIHDPLVEWEEEKLRLVDAADPQRKNAVKPATDLRALAKNSLKGIEKKLRGLYRPTPEKHAFEKEVSTSNLVQLLIQEATDLSNLARMYPGWGSWH</sequence>
<dbReference type="Pfam" id="PF25030">
    <property type="entry name" value="M-HEAT_ATR"/>
    <property type="match status" value="1"/>
</dbReference>
<evidence type="ECO:0000256" key="2">
    <source>
        <dbReference type="ARBA" id="ARBA00010769"/>
    </source>
</evidence>
<dbReference type="GO" id="GO:0005694">
    <property type="term" value="C:chromosome"/>
    <property type="evidence" value="ECO:0007669"/>
    <property type="project" value="TreeGrafter"/>
</dbReference>
<evidence type="ECO:0000256" key="5">
    <source>
        <dbReference type="ARBA" id="ARBA00022679"/>
    </source>
</evidence>
<keyword evidence="5" id="KW-0808">Transferase</keyword>
<dbReference type="Gene3D" id="1.10.1070.11">
    <property type="entry name" value="Phosphatidylinositol 3-/4-kinase, catalytic domain"/>
    <property type="match status" value="1"/>
</dbReference>
<evidence type="ECO:0000256" key="4">
    <source>
        <dbReference type="ARBA" id="ARBA00022527"/>
    </source>
</evidence>
<keyword evidence="10" id="KW-0234">DNA repair</keyword>
<name>A0A9P5PRU0_9AGAR</name>
<dbReference type="InterPro" id="IPR016024">
    <property type="entry name" value="ARM-type_fold"/>
</dbReference>
<dbReference type="GO" id="GO:0005634">
    <property type="term" value="C:nucleus"/>
    <property type="evidence" value="ECO:0007669"/>
    <property type="project" value="UniProtKB-SubCell"/>
</dbReference>
<evidence type="ECO:0000259" key="14">
    <source>
        <dbReference type="PROSITE" id="PS50290"/>
    </source>
</evidence>
<dbReference type="Pfam" id="PF00454">
    <property type="entry name" value="PI3_PI4_kinase"/>
    <property type="match status" value="1"/>
</dbReference>
<keyword evidence="8" id="KW-0418">Kinase</keyword>
<gene>
    <name evidence="17" type="ORF">BDP27DRAFT_1541011</name>
</gene>
<dbReference type="InterPro" id="IPR003151">
    <property type="entry name" value="PIK-rel_kinase_FAT"/>
</dbReference>
<keyword evidence="4" id="KW-0723">Serine/threonine-protein kinase</keyword>
<dbReference type="InterPro" id="IPR012993">
    <property type="entry name" value="UME"/>
</dbReference>
<dbReference type="GO" id="GO:0005524">
    <property type="term" value="F:ATP binding"/>
    <property type="evidence" value="ECO:0007669"/>
    <property type="project" value="UniProtKB-KW"/>
</dbReference>
<dbReference type="OrthoDB" id="381190at2759"/>
<evidence type="ECO:0000259" key="16">
    <source>
        <dbReference type="PROSITE" id="PS51190"/>
    </source>
</evidence>
<dbReference type="PANTHER" id="PTHR11139:SF125">
    <property type="entry name" value="SERINE_THREONINE-PROTEIN KINASE MEC1"/>
    <property type="match status" value="1"/>
</dbReference>
<dbReference type="SUPFAM" id="SSF56112">
    <property type="entry name" value="Protein kinase-like (PK-like)"/>
    <property type="match status" value="1"/>
</dbReference>
<evidence type="ECO:0000256" key="7">
    <source>
        <dbReference type="ARBA" id="ARBA00022763"/>
    </source>
</evidence>
<dbReference type="CDD" id="cd00892">
    <property type="entry name" value="PIKKc_ATR"/>
    <property type="match status" value="1"/>
</dbReference>
<dbReference type="Gene3D" id="3.30.1010.10">
    <property type="entry name" value="Phosphatidylinositol 3-kinase Catalytic Subunit, Chain A, domain 4"/>
    <property type="match status" value="1"/>
</dbReference>
<organism evidence="17 18">
    <name type="scientific">Rhodocollybia butyracea</name>
    <dbReference type="NCBI Taxonomy" id="206335"/>
    <lineage>
        <taxon>Eukaryota</taxon>
        <taxon>Fungi</taxon>
        <taxon>Dikarya</taxon>
        <taxon>Basidiomycota</taxon>
        <taxon>Agaricomycotina</taxon>
        <taxon>Agaricomycetes</taxon>
        <taxon>Agaricomycetidae</taxon>
        <taxon>Agaricales</taxon>
        <taxon>Marasmiineae</taxon>
        <taxon>Omphalotaceae</taxon>
        <taxon>Rhodocollybia</taxon>
    </lineage>
</organism>
<keyword evidence="9" id="KW-0067">ATP-binding</keyword>
<dbReference type="Pfam" id="PF08064">
    <property type="entry name" value="UME"/>
    <property type="match status" value="1"/>
</dbReference>
<accession>A0A9P5PRU0</accession>
<dbReference type="Pfam" id="PF02259">
    <property type="entry name" value="FAT"/>
    <property type="match status" value="1"/>
</dbReference>
<keyword evidence="11" id="KW-0539">Nucleus</keyword>
<feature type="domain" description="PI3K/PI4K catalytic" evidence="14">
    <location>
        <begin position="1741"/>
        <end position="2053"/>
    </location>
</feature>
<dbReference type="PROSITE" id="PS00916">
    <property type="entry name" value="PI3_4_KINASE_2"/>
    <property type="match status" value="1"/>
</dbReference>
<evidence type="ECO:0000256" key="11">
    <source>
        <dbReference type="ARBA" id="ARBA00023242"/>
    </source>
</evidence>
<evidence type="ECO:0000256" key="10">
    <source>
        <dbReference type="ARBA" id="ARBA00023204"/>
    </source>
</evidence>
<dbReference type="Pfam" id="PF23593">
    <property type="entry name" value="HEAT_ATR"/>
    <property type="match status" value="1"/>
</dbReference>
<dbReference type="InterPro" id="IPR000403">
    <property type="entry name" value="PI3/4_kinase_cat_dom"/>
</dbReference>
<feature type="domain" description="FATC" evidence="16">
    <location>
        <begin position="2067"/>
        <end position="2099"/>
    </location>
</feature>
<keyword evidence="7" id="KW-0227">DNA damage</keyword>
<evidence type="ECO:0000259" key="15">
    <source>
        <dbReference type="PROSITE" id="PS51189"/>
    </source>
</evidence>
<dbReference type="InterPro" id="IPR057564">
    <property type="entry name" value="HEAT_ATR"/>
</dbReference>
<evidence type="ECO:0000256" key="1">
    <source>
        <dbReference type="ARBA" id="ARBA00004123"/>
    </source>
</evidence>
<comment type="catalytic activity">
    <reaction evidence="13">
        <text>L-seryl-[protein] + ATP = O-phospho-L-seryl-[protein] + ADP + H(+)</text>
        <dbReference type="Rhea" id="RHEA:17989"/>
        <dbReference type="Rhea" id="RHEA-COMP:9863"/>
        <dbReference type="Rhea" id="RHEA-COMP:11604"/>
        <dbReference type="ChEBI" id="CHEBI:15378"/>
        <dbReference type="ChEBI" id="CHEBI:29999"/>
        <dbReference type="ChEBI" id="CHEBI:30616"/>
        <dbReference type="ChEBI" id="CHEBI:83421"/>
        <dbReference type="ChEBI" id="CHEBI:456216"/>
        <dbReference type="EC" id="2.7.11.1"/>
    </reaction>
</comment>
<proteinExistence type="inferred from homology"/>
<dbReference type="GO" id="GO:0006281">
    <property type="term" value="P:DNA repair"/>
    <property type="evidence" value="ECO:0007669"/>
    <property type="project" value="UniProtKB-KW"/>
</dbReference>
<reference evidence="17" key="1">
    <citation type="submission" date="2020-11" db="EMBL/GenBank/DDBJ databases">
        <authorList>
            <consortium name="DOE Joint Genome Institute"/>
            <person name="Ahrendt S."/>
            <person name="Riley R."/>
            <person name="Andreopoulos W."/>
            <person name="Labutti K."/>
            <person name="Pangilinan J."/>
            <person name="Ruiz-Duenas F.J."/>
            <person name="Barrasa J.M."/>
            <person name="Sanchez-Garcia M."/>
            <person name="Camarero S."/>
            <person name="Miyauchi S."/>
            <person name="Serrano A."/>
            <person name="Linde D."/>
            <person name="Babiker R."/>
            <person name="Drula E."/>
            <person name="Ayuso-Fernandez I."/>
            <person name="Pacheco R."/>
            <person name="Padilla G."/>
            <person name="Ferreira P."/>
            <person name="Barriuso J."/>
            <person name="Kellner H."/>
            <person name="Castanera R."/>
            <person name="Alfaro M."/>
            <person name="Ramirez L."/>
            <person name="Pisabarro A.G."/>
            <person name="Kuo A."/>
            <person name="Tritt A."/>
            <person name="Lipzen A."/>
            <person name="He G."/>
            <person name="Yan M."/>
            <person name="Ng V."/>
            <person name="Cullen D."/>
            <person name="Martin F."/>
            <person name="Rosso M.-N."/>
            <person name="Henrissat B."/>
            <person name="Hibbett D."/>
            <person name="Martinez A.T."/>
            <person name="Grigoriev I.V."/>
        </authorList>
    </citation>
    <scope>NUCLEOTIDE SEQUENCE</scope>
    <source>
        <strain evidence="17">AH 40177</strain>
    </source>
</reference>
<evidence type="ECO:0000313" key="17">
    <source>
        <dbReference type="EMBL" id="KAF9066830.1"/>
    </source>
</evidence>
<evidence type="ECO:0000256" key="6">
    <source>
        <dbReference type="ARBA" id="ARBA00022741"/>
    </source>
</evidence>
<comment type="catalytic activity">
    <reaction evidence="12">
        <text>L-threonyl-[protein] + ATP = O-phospho-L-threonyl-[protein] + ADP + H(+)</text>
        <dbReference type="Rhea" id="RHEA:46608"/>
        <dbReference type="Rhea" id="RHEA-COMP:11060"/>
        <dbReference type="Rhea" id="RHEA-COMP:11605"/>
        <dbReference type="ChEBI" id="CHEBI:15378"/>
        <dbReference type="ChEBI" id="CHEBI:30013"/>
        <dbReference type="ChEBI" id="CHEBI:30616"/>
        <dbReference type="ChEBI" id="CHEBI:61977"/>
        <dbReference type="ChEBI" id="CHEBI:456216"/>
        <dbReference type="EC" id="2.7.11.1"/>
    </reaction>
</comment>
<dbReference type="EC" id="2.7.11.1" evidence="3"/>
<dbReference type="Pfam" id="PF02260">
    <property type="entry name" value="FATC"/>
    <property type="match status" value="1"/>
</dbReference>
<dbReference type="SMART" id="SM00802">
    <property type="entry name" value="UME"/>
    <property type="match status" value="1"/>
</dbReference>
<protein>
    <recommendedName>
        <fullName evidence="3">non-specific serine/threonine protein kinase</fullName>
        <ecNumber evidence="3">2.7.11.1</ecNumber>
    </recommendedName>
</protein>
<dbReference type="PROSITE" id="PS51189">
    <property type="entry name" value="FAT"/>
    <property type="match status" value="1"/>
</dbReference>
<keyword evidence="6" id="KW-0547">Nucleotide-binding</keyword>
<dbReference type="InterPro" id="IPR014009">
    <property type="entry name" value="PIK_FAT"/>
</dbReference>
<dbReference type="PROSITE" id="PS50290">
    <property type="entry name" value="PI3_4_KINASE_3"/>
    <property type="match status" value="1"/>
</dbReference>
<evidence type="ECO:0000313" key="18">
    <source>
        <dbReference type="Proteomes" id="UP000772434"/>
    </source>
</evidence>
<dbReference type="Gene3D" id="1.25.40.10">
    <property type="entry name" value="Tetratricopeptide repeat domain"/>
    <property type="match status" value="1"/>
</dbReference>
<comment type="subcellular location">
    <subcellularLocation>
        <location evidence="1">Nucleus</location>
    </subcellularLocation>
</comment>
<dbReference type="Gene3D" id="1.25.10.10">
    <property type="entry name" value="Leucine-rich Repeat Variant"/>
    <property type="match status" value="1"/>
</dbReference>
<evidence type="ECO:0000256" key="3">
    <source>
        <dbReference type="ARBA" id="ARBA00012513"/>
    </source>
</evidence>
<dbReference type="SMART" id="SM01343">
    <property type="entry name" value="FATC"/>
    <property type="match status" value="1"/>
</dbReference>
<dbReference type="InterPro" id="IPR018936">
    <property type="entry name" value="PI3/4_kinase_CS"/>
</dbReference>
<dbReference type="InterPro" id="IPR056802">
    <property type="entry name" value="ATR-like_M-HEAT"/>
</dbReference>
<dbReference type="SMART" id="SM00146">
    <property type="entry name" value="PI3Kc"/>
    <property type="match status" value="1"/>
</dbReference>
<feature type="domain" description="FAT" evidence="15">
    <location>
        <begin position="1079"/>
        <end position="1634"/>
    </location>
</feature>